<reference evidence="2" key="1">
    <citation type="journal article" date="2023" name="Science">
        <title>Genome structures resolve the early diversification of teleost fishes.</title>
        <authorList>
            <person name="Parey E."/>
            <person name="Louis A."/>
            <person name="Montfort J."/>
            <person name="Bouchez O."/>
            <person name="Roques C."/>
            <person name="Iampietro C."/>
            <person name="Lluch J."/>
            <person name="Castinel A."/>
            <person name="Donnadieu C."/>
            <person name="Desvignes T."/>
            <person name="Floi Bucao C."/>
            <person name="Jouanno E."/>
            <person name="Wen M."/>
            <person name="Mejri S."/>
            <person name="Dirks R."/>
            <person name="Jansen H."/>
            <person name="Henkel C."/>
            <person name="Chen W.J."/>
            <person name="Zahm M."/>
            <person name="Cabau C."/>
            <person name="Klopp C."/>
            <person name="Thompson A.W."/>
            <person name="Robinson-Rechavi M."/>
            <person name="Braasch I."/>
            <person name="Lecointre G."/>
            <person name="Bobe J."/>
            <person name="Postlethwait J.H."/>
            <person name="Berthelot C."/>
            <person name="Roest Crollius H."/>
            <person name="Guiguen Y."/>
        </authorList>
    </citation>
    <scope>NUCLEOTIDE SEQUENCE</scope>
    <source>
        <strain evidence="2">Concon-B</strain>
    </source>
</reference>
<dbReference type="EMBL" id="JAFJMO010000003">
    <property type="protein sequence ID" value="KAJ8282747.1"/>
    <property type="molecule type" value="Genomic_DNA"/>
</dbReference>
<sequence>MKEMKGLMNHRGNRYLCHEALENRTTEEGDSVFAVVMETDQSTRNCRQRIGPKQAEVVGALTTPGVESGEPDQAERGVDGLQCSVTPEANNKE</sequence>
<keyword evidence="3" id="KW-1185">Reference proteome</keyword>
<feature type="compositionally biased region" description="Polar residues" evidence="1">
    <location>
        <begin position="83"/>
        <end position="93"/>
    </location>
</feature>
<proteinExistence type="predicted"/>
<organism evidence="2 3">
    <name type="scientific">Conger conger</name>
    <name type="common">Conger eel</name>
    <name type="synonym">Muraena conger</name>
    <dbReference type="NCBI Taxonomy" id="82655"/>
    <lineage>
        <taxon>Eukaryota</taxon>
        <taxon>Metazoa</taxon>
        <taxon>Chordata</taxon>
        <taxon>Craniata</taxon>
        <taxon>Vertebrata</taxon>
        <taxon>Euteleostomi</taxon>
        <taxon>Actinopterygii</taxon>
        <taxon>Neopterygii</taxon>
        <taxon>Teleostei</taxon>
        <taxon>Anguilliformes</taxon>
        <taxon>Congridae</taxon>
        <taxon>Conger</taxon>
    </lineage>
</organism>
<protein>
    <submittedName>
        <fullName evidence="2">Uncharacterized protein</fullName>
    </submittedName>
</protein>
<dbReference type="AlphaFoldDB" id="A0A9Q1I3Y8"/>
<dbReference type="Proteomes" id="UP001152803">
    <property type="component" value="Unassembled WGS sequence"/>
</dbReference>
<name>A0A9Q1I3Y8_CONCO</name>
<comment type="caution">
    <text evidence="2">The sequence shown here is derived from an EMBL/GenBank/DDBJ whole genome shotgun (WGS) entry which is preliminary data.</text>
</comment>
<feature type="region of interest" description="Disordered" evidence="1">
    <location>
        <begin position="62"/>
        <end position="93"/>
    </location>
</feature>
<evidence type="ECO:0000313" key="2">
    <source>
        <dbReference type="EMBL" id="KAJ8282747.1"/>
    </source>
</evidence>
<evidence type="ECO:0000313" key="3">
    <source>
        <dbReference type="Proteomes" id="UP001152803"/>
    </source>
</evidence>
<gene>
    <name evidence="2" type="ORF">COCON_G00052660</name>
</gene>
<evidence type="ECO:0000256" key="1">
    <source>
        <dbReference type="SAM" id="MobiDB-lite"/>
    </source>
</evidence>
<accession>A0A9Q1I3Y8</accession>